<organism evidence="1 2">
    <name type="scientific">Ruminococcus albus (strain ATCC 27210 / DSM 20455 / JCM 14654 / NCDO 2250 / 7)</name>
    <dbReference type="NCBI Taxonomy" id="697329"/>
    <lineage>
        <taxon>Bacteria</taxon>
        <taxon>Bacillati</taxon>
        <taxon>Bacillota</taxon>
        <taxon>Clostridia</taxon>
        <taxon>Eubacteriales</taxon>
        <taxon>Oscillospiraceae</taxon>
        <taxon>Ruminococcus</taxon>
    </lineage>
</organism>
<dbReference type="RefSeq" id="WP_013498097.1">
    <property type="nucleotide sequence ID" value="NC_014833.1"/>
</dbReference>
<dbReference type="STRING" id="697329.Rumal_1414"/>
<evidence type="ECO:0000313" key="2">
    <source>
        <dbReference type="Proteomes" id="UP000006919"/>
    </source>
</evidence>
<accession>E6UFM4</accession>
<dbReference type="Proteomes" id="UP000006919">
    <property type="component" value="Chromosome"/>
</dbReference>
<gene>
    <name evidence="1" type="ordered locus">Rumal_1414</name>
</gene>
<sequence length="80" mass="9317">MTTRINIRNLPNVHHIWFYIDSEGKVILHRPNTSMAIAFGRKGDKLYAYDKNGEPLDGLYTGSSYFWRFDNGELIDTNCF</sequence>
<protein>
    <submittedName>
        <fullName evidence="1">Uncharacterized protein</fullName>
    </submittedName>
</protein>
<name>E6UFM4_RUMA7</name>
<dbReference type="HOGENOM" id="CLU_2587573_0_0_9"/>
<dbReference type="OrthoDB" id="1829114at2"/>
<dbReference type="KEGG" id="ral:Rumal_1414"/>
<proteinExistence type="predicted"/>
<reference evidence="1 2" key="1">
    <citation type="journal article" date="2011" name="J. Bacteriol.">
        <title>Complete genome of the cellulolytic ruminal bacterium Ruminococcus albus 7.</title>
        <authorList>
            <person name="Suen G."/>
            <person name="Stevenson D.M."/>
            <person name="Bruce D.C."/>
            <person name="Chertkov O."/>
            <person name="Copeland A."/>
            <person name="Cheng J.F."/>
            <person name="Detter C."/>
            <person name="Detter J.C."/>
            <person name="Goodwin L.A."/>
            <person name="Han C.S."/>
            <person name="Hauser L.J."/>
            <person name="Ivanova N.N."/>
            <person name="Kyrpides N.C."/>
            <person name="Land M.L."/>
            <person name="Lapidus A."/>
            <person name="Lucas S."/>
            <person name="Ovchinnikova G."/>
            <person name="Pitluck S."/>
            <person name="Tapia R."/>
            <person name="Woyke T."/>
            <person name="Boyum J."/>
            <person name="Mead D."/>
            <person name="Weimer P.J."/>
        </authorList>
    </citation>
    <scope>NUCLEOTIDE SEQUENCE [LARGE SCALE GENOMIC DNA]</scope>
    <source>
        <strain evidence="2">ATCC 27210 / DSM 20455 / JCM 14654 / NCDO 2250 / 7</strain>
    </source>
</reference>
<dbReference type="SUPFAM" id="SSF69360">
    <property type="entry name" value="Cell wall binding repeat"/>
    <property type="match status" value="1"/>
</dbReference>
<dbReference type="EMBL" id="CP002403">
    <property type="protein sequence ID" value="ADU21928.1"/>
    <property type="molecule type" value="Genomic_DNA"/>
</dbReference>
<evidence type="ECO:0000313" key="1">
    <source>
        <dbReference type="EMBL" id="ADU21928.1"/>
    </source>
</evidence>
<dbReference type="AlphaFoldDB" id="E6UFM4"/>